<gene>
    <name evidence="11" type="ORF">HYY20_00245</name>
</gene>
<dbReference type="Gene3D" id="3.20.20.70">
    <property type="entry name" value="Aldolase class I"/>
    <property type="match status" value="1"/>
</dbReference>
<evidence type="ECO:0000256" key="2">
    <source>
        <dbReference type="ARBA" id="ARBA00006154"/>
    </source>
</evidence>
<dbReference type="Pfam" id="PF08502">
    <property type="entry name" value="LeuA_dimer"/>
    <property type="match status" value="1"/>
</dbReference>
<accession>A0A932FU76</accession>
<dbReference type="InterPro" id="IPR036230">
    <property type="entry name" value="LeuA_allosteric_dom_sf"/>
</dbReference>
<dbReference type="InterPro" id="IPR013709">
    <property type="entry name" value="2-isopropylmalate_synth_dimer"/>
</dbReference>
<protein>
    <recommendedName>
        <fullName evidence="8">Citramalate synthase</fullName>
        <ecNumber evidence="8">2.3.3.21</ecNumber>
    </recommendedName>
</protein>
<dbReference type="Gene3D" id="3.30.160.270">
    <property type="match status" value="1"/>
</dbReference>
<comment type="catalytic activity">
    <reaction evidence="7">
        <text>pyruvate + acetyl-CoA + H2O = (3R)-citramalate + CoA + H(+)</text>
        <dbReference type="Rhea" id="RHEA:19045"/>
        <dbReference type="ChEBI" id="CHEBI:15361"/>
        <dbReference type="ChEBI" id="CHEBI:15377"/>
        <dbReference type="ChEBI" id="CHEBI:15378"/>
        <dbReference type="ChEBI" id="CHEBI:30934"/>
        <dbReference type="ChEBI" id="CHEBI:57287"/>
        <dbReference type="ChEBI" id="CHEBI:57288"/>
        <dbReference type="EC" id="2.3.3.21"/>
    </reaction>
</comment>
<evidence type="ECO:0000256" key="3">
    <source>
        <dbReference type="ARBA" id="ARBA00022605"/>
    </source>
</evidence>
<dbReference type="PROSITE" id="PS00815">
    <property type="entry name" value="AIPM_HOMOCIT_SYNTH_1"/>
    <property type="match status" value="1"/>
</dbReference>
<dbReference type="InterPro" id="IPR054691">
    <property type="entry name" value="LeuA/HCS_post-cat"/>
</dbReference>
<dbReference type="GO" id="GO:0009098">
    <property type="term" value="P:L-leucine biosynthetic process"/>
    <property type="evidence" value="ECO:0007669"/>
    <property type="project" value="InterPro"/>
</dbReference>
<sequence>MKEIQIYDTTLRDGSQSEEISFSLEDKLRIAQKLDELGIRYIEGGWPGSNPKDIQFFQEIKKIPLTHAKIAAFGSTRRAQVRVEEDANVRALLEAQTEVATVVGKTWDLHVKDALQISLEENLELIYDTLHYLKERIPEVFFDAEHFFDGFKRNREYALRCLEAAQAGGVDCIVLCDTNGGTLAPEIPEVFAEVKQRILTPLGIHTHNDSEMAVANTIMAVKHGAVHVQGTINGYGERCGNANLCSIIPNLQLKMKLHCISDPQMRRLREVSAFVNELANLKPWSRQPYVGKSAFAHKGGIHVNAILKNPETYEHIRPEWVGNDQRVLISELSGRGNIVYKAKELDIGLREKDPATQEILQAIKELENQGYQFEGAEGSLNLLMRECLGERRKFFDLKGFRVIVEKRKEGEEPICEATIMLTVDGAVEHTAAEGNGPVNALDNALRKALEKFYPILREMELLDYKVRILDESQGTGARIRVLIESGDGKTKWGTVGVSQNIIEASWQALVDSIEYKLNRDVASNASSRPAIKRARQRVQSGI</sequence>
<evidence type="ECO:0000256" key="7">
    <source>
        <dbReference type="ARBA" id="ARBA00048263"/>
    </source>
</evidence>
<evidence type="ECO:0000256" key="8">
    <source>
        <dbReference type="NCBIfam" id="TIGR00977"/>
    </source>
</evidence>
<dbReference type="PANTHER" id="PTHR43538:SF1">
    <property type="entry name" value="(R)-CITRAMALATE SYNTHASE"/>
    <property type="match status" value="1"/>
</dbReference>
<dbReference type="GO" id="GO:0043714">
    <property type="term" value="F:(R)-citramalate synthase activity"/>
    <property type="evidence" value="ECO:0007669"/>
    <property type="project" value="UniProtKB-UniRule"/>
</dbReference>
<keyword evidence="4" id="KW-0412">Isoleucine biosynthesis</keyword>
<organism evidence="11 12">
    <name type="scientific">Tectimicrobiota bacterium</name>
    <dbReference type="NCBI Taxonomy" id="2528274"/>
    <lineage>
        <taxon>Bacteria</taxon>
        <taxon>Pseudomonadati</taxon>
        <taxon>Nitrospinota/Tectimicrobiota group</taxon>
        <taxon>Candidatus Tectimicrobiota</taxon>
    </lineage>
</organism>
<evidence type="ECO:0000313" key="11">
    <source>
        <dbReference type="EMBL" id="MBI2875295.1"/>
    </source>
</evidence>
<dbReference type="GO" id="GO:0009097">
    <property type="term" value="P:isoleucine biosynthetic process"/>
    <property type="evidence" value="ECO:0007669"/>
    <property type="project" value="UniProtKB-UniRule"/>
</dbReference>
<reference evidence="11" key="1">
    <citation type="submission" date="2020-07" db="EMBL/GenBank/DDBJ databases">
        <title>Huge and variable diversity of episymbiotic CPR bacteria and DPANN archaea in groundwater ecosystems.</title>
        <authorList>
            <person name="He C.Y."/>
            <person name="Keren R."/>
            <person name="Whittaker M."/>
            <person name="Farag I.F."/>
            <person name="Doudna J."/>
            <person name="Cate J.H.D."/>
            <person name="Banfield J.F."/>
        </authorList>
    </citation>
    <scope>NUCLEOTIDE SEQUENCE</scope>
    <source>
        <strain evidence="11">NC_groundwater_672_Ag_B-0.1um_62_36</strain>
    </source>
</reference>
<dbReference type="InterPro" id="IPR005675">
    <property type="entry name" value="Citramal_synthase"/>
</dbReference>
<evidence type="ECO:0000256" key="4">
    <source>
        <dbReference type="ARBA" id="ARBA00022624"/>
    </source>
</evidence>
<dbReference type="EMBL" id="JACPRF010000010">
    <property type="protein sequence ID" value="MBI2875295.1"/>
    <property type="molecule type" value="Genomic_DNA"/>
</dbReference>
<dbReference type="CDD" id="cd07941">
    <property type="entry name" value="DRE_TIM_LeuA3"/>
    <property type="match status" value="1"/>
</dbReference>
<evidence type="ECO:0000313" key="12">
    <source>
        <dbReference type="Proteomes" id="UP000769766"/>
    </source>
</evidence>
<dbReference type="AlphaFoldDB" id="A0A932FU76"/>
<evidence type="ECO:0000259" key="10">
    <source>
        <dbReference type="PROSITE" id="PS50991"/>
    </source>
</evidence>
<keyword evidence="5 9" id="KW-0808">Transferase</keyword>
<dbReference type="SMART" id="SM00917">
    <property type="entry name" value="LeuA_dimer"/>
    <property type="match status" value="1"/>
</dbReference>
<dbReference type="InterPro" id="IPR013785">
    <property type="entry name" value="Aldolase_TIM"/>
</dbReference>
<dbReference type="NCBIfam" id="TIGR00977">
    <property type="entry name" value="citramal_synth"/>
    <property type="match status" value="1"/>
</dbReference>
<dbReference type="InterPro" id="IPR000891">
    <property type="entry name" value="PYR_CT"/>
</dbReference>
<dbReference type="Proteomes" id="UP000769766">
    <property type="component" value="Unassembled WGS sequence"/>
</dbReference>
<dbReference type="SUPFAM" id="SSF110921">
    <property type="entry name" value="2-isopropylmalate synthase LeuA, allosteric (dimerisation) domain"/>
    <property type="match status" value="1"/>
</dbReference>
<dbReference type="SUPFAM" id="SSF51569">
    <property type="entry name" value="Aldolase"/>
    <property type="match status" value="1"/>
</dbReference>
<name>A0A932FU76_UNCTE</name>
<dbReference type="Pfam" id="PF00682">
    <property type="entry name" value="HMGL-like"/>
    <property type="match status" value="1"/>
</dbReference>
<keyword evidence="6" id="KW-0100">Branched-chain amino acid biosynthesis</keyword>
<evidence type="ECO:0000256" key="1">
    <source>
        <dbReference type="ARBA" id="ARBA00004743"/>
    </source>
</evidence>
<dbReference type="EC" id="2.3.3.21" evidence="8"/>
<evidence type="ECO:0000256" key="6">
    <source>
        <dbReference type="ARBA" id="ARBA00023304"/>
    </source>
</evidence>
<dbReference type="Gene3D" id="1.10.238.260">
    <property type="match status" value="1"/>
</dbReference>
<evidence type="ECO:0000256" key="9">
    <source>
        <dbReference type="RuleBase" id="RU003523"/>
    </source>
</evidence>
<comment type="caution">
    <text evidence="11">The sequence shown here is derived from an EMBL/GenBank/DDBJ whole genome shotgun (WGS) entry which is preliminary data.</text>
</comment>
<dbReference type="PANTHER" id="PTHR43538">
    <property type="entry name" value="ALPHA-IPM SYNTHASE/HOMOCITRATE SYNTHASE"/>
    <property type="match status" value="1"/>
</dbReference>
<dbReference type="InterPro" id="IPR002034">
    <property type="entry name" value="AIPM/Hcit_synth_CS"/>
</dbReference>
<evidence type="ECO:0000256" key="5">
    <source>
        <dbReference type="ARBA" id="ARBA00022679"/>
    </source>
</evidence>
<comment type="similarity">
    <text evidence="2 9">Belongs to the alpha-IPM synthase/homocitrate synthase family.</text>
</comment>
<comment type="pathway">
    <text evidence="1">Amino-acid biosynthesis; L-isoleucine biosynthesis; 2-oxobutanoate from pyruvate: step 1/3.</text>
</comment>
<dbReference type="PROSITE" id="PS50991">
    <property type="entry name" value="PYR_CT"/>
    <property type="match status" value="1"/>
</dbReference>
<dbReference type="GO" id="GO:0003852">
    <property type="term" value="F:2-isopropylmalate synthase activity"/>
    <property type="evidence" value="ECO:0007669"/>
    <property type="project" value="InterPro"/>
</dbReference>
<feature type="domain" description="Pyruvate carboxyltransferase" evidence="10">
    <location>
        <begin position="4"/>
        <end position="269"/>
    </location>
</feature>
<keyword evidence="3" id="KW-0028">Amino-acid biosynthesis</keyword>
<proteinExistence type="inferred from homology"/>
<dbReference type="Pfam" id="PF22617">
    <property type="entry name" value="HCS_D2"/>
    <property type="match status" value="1"/>
</dbReference>